<keyword evidence="9" id="KW-1185">Reference proteome</keyword>
<feature type="compositionally biased region" description="Low complexity" evidence="5">
    <location>
        <begin position="910"/>
        <end position="938"/>
    </location>
</feature>
<dbReference type="InterPro" id="IPR032821">
    <property type="entry name" value="PKS_assoc"/>
</dbReference>
<dbReference type="Gene3D" id="3.30.70.250">
    <property type="entry name" value="Malonyl-CoA ACP transacylase, ACP-binding"/>
    <property type="match status" value="1"/>
</dbReference>
<dbReference type="Proteomes" id="UP000661858">
    <property type="component" value="Unassembled WGS sequence"/>
</dbReference>
<reference evidence="8" key="1">
    <citation type="submission" date="2021-01" db="EMBL/GenBank/DDBJ databases">
        <title>WGS of actinomycetes isolated from Thailand.</title>
        <authorList>
            <person name="Thawai C."/>
        </authorList>
    </citation>
    <scope>NUCLEOTIDE SEQUENCE</scope>
    <source>
        <strain evidence="8">RCU-197</strain>
    </source>
</reference>
<dbReference type="InterPro" id="IPR010080">
    <property type="entry name" value="Thioester_reductase-like_dom"/>
</dbReference>
<dbReference type="Pfam" id="PF00550">
    <property type="entry name" value="PP-binding"/>
    <property type="match status" value="1"/>
</dbReference>
<dbReference type="InterPro" id="IPR001227">
    <property type="entry name" value="Ac_transferase_dom_sf"/>
</dbReference>
<evidence type="ECO:0000259" key="6">
    <source>
        <dbReference type="PROSITE" id="PS50075"/>
    </source>
</evidence>
<dbReference type="PROSITE" id="PS00012">
    <property type="entry name" value="PHOSPHOPANTETHEINE"/>
    <property type="match status" value="1"/>
</dbReference>
<evidence type="ECO:0000256" key="3">
    <source>
        <dbReference type="ARBA" id="ARBA00022679"/>
    </source>
</evidence>
<dbReference type="Pfam" id="PF00698">
    <property type="entry name" value="Acyl_transf_1"/>
    <property type="match status" value="1"/>
</dbReference>
<keyword evidence="3" id="KW-0808">Transferase</keyword>
<dbReference type="InterPro" id="IPR016039">
    <property type="entry name" value="Thiolase-like"/>
</dbReference>
<dbReference type="SUPFAM" id="SSF53901">
    <property type="entry name" value="Thiolase-like"/>
    <property type="match status" value="1"/>
</dbReference>
<dbReference type="SMART" id="SM00827">
    <property type="entry name" value="PKS_AT"/>
    <property type="match status" value="1"/>
</dbReference>
<dbReference type="SUPFAM" id="SSF51735">
    <property type="entry name" value="NAD(P)-binding Rossmann-fold domains"/>
    <property type="match status" value="1"/>
</dbReference>
<proteinExistence type="predicted"/>
<feature type="region of interest" description="Disordered" evidence="5">
    <location>
        <begin position="891"/>
        <end position="958"/>
    </location>
</feature>
<dbReference type="GO" id="GO:0031177">
    <property type="term" value="F:phosphopantetheine binding"/>
    <property type="evidence" value="ECO:0007669"/>
    <property type="project" value="InterPro"/>
</dbReference>
<dbReference type="Gene3D" id="3.40.50.720">
    <property type="entry name" value="NAD(P)-binding Rossmann-like Domain"/>
    <property type="match status" value="1"/>
</dbReference>
<dbReference type="InterPro" id="IPR014030">
    <property type="entry name" value="Ketoacyl_synth_N"/>
</dbReference>
<dbReference type="GO" id="GO:0005737">
    <property type="term" value="C:cytoplasm"/>
    <property type="evidence" value="ECO:0007669"/>
    <property type="project" value="TreeGrafter"/>
</dbReference>
<dbReference type="SUPFAM" id="SSF47336">
    <property type="entry name" value="ACP-like"/>
    <property type="match status" value="1"/>
</dbReference>
<dbReference type="Gene3D" id="3.40.47.10">
    <property type="match status" value="1"/>
</dbReference>
<comment type="caution">
    <text evidence="8">The sequence shown here is derived from an EMBL/GenBank/DDBJ whole genome shotgun (WGS) entry which is preliminary data.</text>
</comment>
<evidence type="ECO:0000256" key="5">
    <source>
        <dbReference type="SAM" id="MobiDB-lite"/>
    </source>
</evidence>
<dbReference type="InterPro" id="IPR016035">
    <property type="entry name" value="Acyl_Trfase/lysoPLipase"/>
</dbReference>
<dbReference type="GO" id="GO:0006633">
    <property type="term" value="P:fatty acid biosynthetic process"/>
    <property type="evidence" value="ECO:0007669"/>
    <property type="project" value="TreeGrafter"/>
</dbReference>
<keyword evidence="2" id="KW-0597">Phosphoprotein</keyword>
<feature type="compositionally biased region" description="Polar residues" evidence="5">
    <location>
        <begin position="1429"/>
        <end position="1438"/>
    </location>
</feature>
<dbReference type="SMART" id="SM00823">
    <property type="entry name" value="PKS_PP"/>
    <property type="match status" value="1"/>
</dbReference>
<dbReference type="Pfam" id="PF16197">
    <property type="entry name" value="KAsynt_C_assoc"/>
    <property type="match status" value="1"/>
</dbReference>
<dbReference type="Gene3D" id="3.30.70.3290">
    <property type="match status" value="1"/>
</dbReference>
<name>A0A937EGL4_9ACTN</name>
<feature type="domain" description="Carrier" evidence="6">
    <location>
        <begin position="952"/>
        <end position="1027"/>
    </location>
</feature>
<feature type="domain" description="Ketosynthase family 3 (KS3)" evidence="7">
    <location>
        <begin position="13"/>
        <end position="436"/>
    </location>
</feature>
<dbReference type="InterPro" id="IPR006162">
    <property type="entry name" value="Ppantetheine_attach_site"/>
</dbReference>
<gene>
    <name evidence="8" type="ORF">JK359_11965</name>
</gene>
<dbReference type="Gene3D" id="1.10.1200.10">
    <property type="entry name" value="ACP-like"/>
    <property type="match status" value="1"/>
</dbReference>
<feature type="region of interest" description="Disordered" evidence="5">
    <location>
        <begin position="1424"/>
        <end position="1445"/>
    </location>
</feature>
<dbReference type="InterPro" id="IPR014043">
    <property type="entry name" value="Acyl_transferase_dom"/>
</dbReference>
<dbReference type="InterPro" id="IPR014031">
    <property type="entry name" value="Ketoacyl_synth_C"/>
</dbReference>
<dbReference type="CDD" id="cd00833">
    <property type="entry name" value="PKS"/>
    <property type="match status" value="1"/>
</dbReference>
<evidence type="ECO:0000256" key="4">
    <source>
        <dbReference type="ARBA" id="ARBA00023194"/>
    </source>
</evidence>
<dbReference type="Pfam" id="PF02801">
    <property type="entry name" value="Ketoacyl-synt_C"/>
    <property type="match status" value="1"/>
</dbReference>
<dbReference type="InterPro" id="IPR009081">
    <property type="entry name" value="PP-bd_ACP"/>
</dbReference>
<dbReference type="Gene3D" id="3.40.366.10">
    <property type="entry name" value="Malonyl-Coenzyme A Acyl Carrier Protein, domain 2"/>
    <property type="match status" value="1"/>
</dbReference>
<accession>A0A937EGL4</accession>
<dbReference type="PROSITE" id="PS50075">
    <property type="entry name" value="CARRIER"/>
    <property type="match status" value="1"/>
</dbReference>
<dbReference type="NCBIfam" id="TIGR01746">
    <property type="entry name" value="Thioester-redct"/>
    <property type="match status" value="1"/>
</dbReference>
<dbReference type="PROSITE" id="PS52004">
    <property type="entry name" value="KS3_2"/>
    <property type="match status" value="1"/>
</dbReference>
<dbReference type="GO" id="GO:0017000">
    <property type="term" value="P:antibiotic biosynthetic process"/>
    <property type="evidence" value="ECO:0007669"/>
    <property type="project" value="UniProtKB-KW"/>
</dbReference>
<dbReference type="GO" id="GO:0071770">
    <property type="term" value="P:DIM/DIP cell wall layer assembly"/>
    <property type="evidence" value="ECO:0007669"/>
    <property type="project" value="TreeGrafter"/>
</dbReference>
<dbReference type="CDD" id="cd05235">
    <property type="entry name" value="SDR_e1"/>
    <property type="match status" value="1"/>
</dbReference>
<organism evidence="8 9">
    <name type="scientific">Streptomyces actinomycinicus</name>
    <dbReference type="NCBI Taxonomy" id="1695166"/>
    <lineage>
        <taxon>Bacteria</taxon>
        <taxon>Bacillati</taxon>
        <taxon>Actinomycetota</taxon>
        <taxon>Actinomycetes</taxon>
        <taxon>Kitasatosporales</taxon>
        <taxon>Streptomycetaceae</taxon>
        <taxon>Streptomyces</taxon>
    </lineage>
</organism>
<evidence type="ECO:0000256" key="2">
    <source>
        <dbReference type="ARBA" id="ARBA00022553"/>
    </source>
</evidence>
<dbReference type="Pfam" id="PF07993">
    <property type="entry name" value="NAD_binding_4"/>
    <property type="match status" value="1"/>
</dbReference>
<dbReference type="GO" id="GO:0004312">
    <property type="term" value="F:fatty acid synthase activity"/>
    <property type="evidence" value="ECO:0007669"/>
    <property type="project" value="TreeGrafter"/>
</dbReference>
<dbReference type="InterPro" id="IPR013120">
    <property type="entry name" value="FAR_NAD-bd"/>
</dbReference>
<evidence type="ECO:0000313" key="9">
    <source>
        <dbReference type="Proteomes" id="UP000661858"/>
    </source>
</evidence>
<sequence>MTDGRRDGADEDIEAVALIGLGCRVPGARDADTFWHNMREGVESLTRFGREELLAAGVDPAVADDPDHVPVSGHLPDADRFDAAFFGIGPAEAAAMDPQHRLFCETAWAAFENSGYDPARVNAPVGVFAGSFMNKYLTANLSTNPRFQRSPLAAAARIYNDKDFLATRVAHLLDLDGPAYTVQSACSTSLVATHVACQSLLGHECDIALAGGVTVNVPLKAGYPVAESGLFSADGHCRPFDAGARGTVPGNGVVVLVLRRLSDALAAGDHVYAVVRGSAVNNDGSLKAGFTAPSVDGQARVVATALALAGVDPATVGYVEAHGTATRVGDPIEVTALAQAFGDTGGHCALGSVKANIGHLDAAAGAAGLMRAALAVHHGIIPPTVGFHTPNPELRLDRTPFHVPTAARAWRPDGPRRAGVSAFGVGGTNAHVVLEQAPRVPRPAAPARPWQLLPVSGDTRQAVTSGAAGLAGHLDGPGAGLPLHDVAFTLQEGRRAFAVRGFAVCRDRRDAVDALRGTDPGRLAVRPAPEGVHEAVFMFPGGGMQHPDMGLDVYRAEPVFREEVDRCADLLGDRLGFDLRRLLFPSAFPPLEGRQLVSGAATMGRAQGAGAVCALFTVEYALARQLMAWGVRPAAMIGHSLGEYVAAALSGVLTLPEALEITRARGELFAAMPPGRMLVVALPEERLLPLLGDRLSVAAVNAPELTVVSGPDEDVAALLTRLRAEDVDCRKVGVPVASHSWMVEPYLPEFTERLSALRPSSPGIPFVSGVTGDWIDDAQAKDPGHWARHLRQPVRFADGLRTVLDRPGRVLVEVGPGRALTQLATVQQLAPAPVAVPTMGLPRDPLPDLAHLVTAVGRLWQSGVPLDWRAFHGAAVPRRVPLPGREFAGPRHWVEHGGTLPRQVPPEPTAVSDSDAVPVSAAAPESEAVPVSAASPEARPQGRNEPPDRNGTPRTERERQVARIWCDLLGLEAIGVDEDVFDLGAHSLMVTQATRQLRRAGATALSARDVLGAPTVASLAELVDRILAGEGRPAPEGPDLDAEVTLDEDITAEGLPAPDPQRPLRAVLLTGATGFVGAFLCAELLRQTPADVVCLVRARSAEEGRERIRAALASYGLPGGDSPRLRVVTGDLARPRLGLDEAAFDELADRIDAVHHCGAWVNFVRPYRALKAANVLGTQEILRLATRKRLKPVHHISTLAVLAGAMLGDADRIREDDPLPPPVGHDTAYSQSKWVAEGIIGLARERGVPVSVYRAGGVLPDARSGAANSEDYITKVIQGCVQLGLAPRRRYALSVGTVDHLARLVVTLSLRPGALGRTYHTIDPRPLAWDDIFEHIRAHGFPVRSVAFDAWRTALVERVESEGDDNALAPLLAMIGEVPDRRMPVMDCAGVRAHAGAELDAAPALDGRYFTRMLGFFVRRGLLPPPQDPSGTEASATTRPRAREN</sequence>
<dbReference type="InterPro" id="IPR020841">
    <property type="entry name" value="PKS_Beta-ketoAc_synthase_dom"/>
</dbReference>
<dbReference type="PANTHER" id="PTHR43775:SF37">
    <property type="entry name" value="SI:DKEY-61P9.11"/>
    <property type="match status" value="1"/>
</dbReference>
<dbReference type="PANTHER" id="PTHR43775">
    <property type="entry name" value="FATTY ACID SYNTHASE"/>
    <property type="match status" value="1"/>
</dbReference>
<keyword evidence="1" id="KW-0596">Phosphopantetheine</keyword>
<evidence type="ECO:0000259" key="7">
    <source>
        <dbReference type="PROSITE" id="PS52004"/>
    </source>
</evidence>
<dbReference type="InterPro" id="IPR020806">
    <property type="entry name" value="PKS_PP-bd"/>
</dbReference>
<protein>
    <submittedName>
        <fullName evidence="8">Thioester reductase domain-containing protein</fullName>
    </submittedName>
</protein>
<dbReference type="InterPro" id="IPR036291">
    <property type="entry name" value="NAD(P)-bd_dom_sf"/>
</dbReference>
<dbReference type="RefSeq" id="WP_201834841.1">
    <property type="nucleotide sequence ID" value="NZ_JAERRK010000005.1"/>
</dbReference>
<dbReference type="InterPro" id="IPR050091">
    <property type="entry name" value="PKS_NRPS_Biosynth_Enz"/>
</dbReference>
<dbReference type="InterPro" id="IPR016036">
    <property type="entry name" value="Malonyl_transacylase_ACP-bd"/>
</dbReference>
<dbReference type="EMBL" id="JAERRK010000005">
    <property type="protein sequence ID" value="MBL1082687.1"/>
    <property type="molecule type" value="Genomic_DNA"/>
</dbReference>
<dbReference type="GO" id="GO:0005886">
    <property type="term" value="C:plasma membrane"/>
    <property type="evidence" value="ECO:0007669"/>
    <property type="project" value="TreeGrafter"/>
</dbReference>
<dbReference type="SMART" id="SM00825">
    <property type="entry name" value="PKS_KS"/>
    <property type="match status" value="1"/>
</dbReference>
<dbReference type="Pfam" id="PF00109">
    <property type="entry name" value="ketoacyl-synt"/>
    <property type="match status" value="1"/>
</dbReference>
<dbReference type="SUPFAM" id="SSF52151">
    <property type="entry name" value="FabD/lysophospholipase-like"/>
    <property type="match status" value="1"/>
</dbReference>
<evidence type="ECO:0000313" key="8">
    <source>
        <dbReference type="EMBL" id="MBL1082687.1"/>
    </source>
</evidence>
<dbReference type="SUPFAM" id="SSF55048">
    <property type="entry name" value="Probable ACP-binding domain of malonyl-CoA ACP transacylase"/>
    <property type="match status" value="1"/>
</dbReference>
<keyword evidence="4" id="KW-0045">Antibiotic biosynthesis</keyword>
<dbReference type="InterPro" id="IPR036736">
    <property type="entry name" value="ACP-like_sf"/>
</dbReference>
<evidence type="ECO:0000256" key="1">
    <source>
        <dbReference type="ARBA" id="ARBA00022450"/>
    </source>
</evidence>